<evidence type="ECO:0000313" key="2">
    <source>
        <dbReference type="EMBL" id="MBJ6801497.1"/>
    </source>
</evidence>
<dbReference type="SUPFAM" id="SSF56935">
    <property type="entry name" value="Porins"/>
    <property type="match status" value="1"/>
</dbReference>
<name>A0ABS0YUS5_9BACT</name>
<evidence type="ECO:0000256" key="1">
    <source>
        <dbReference type="SAM" id="SignalP"/>
    </source>
</evidence>
<keyword evidence="3" id="KW-1185">Reference proteome</keyword>
<sequence length="428" mass="46232">MKKSNKKLLVVAIATALTAASASSALALENQFSGAFTTFFDVGNFAGSGTLEKNAPTANYFVQRFRLGYTAKADDHVKLVTKFEFDYNYWGNSSYVDKRGGGGALGADSVNMETKHIYLDLNYPQINAKIGMQPYNDSFKGILFDADMAGVLLSHDYSNASIAAGYFRFHDSADGGKDGVTLGKNTFDMYSLDGKYNISKDLSVGAAYYFIRDQHTPGLYTVFPDAKVHTFGLNAAGNFGPVALTAFAAKQAGEITTNVDAKGYALNVGVKIPLAGGTARSEFLYVSGGKNAFYVPASDNGFTEGGQFYDSEMIMLGRDKYATTIDNAIIYDVNNNDEGVIMGTLGYDYTFNDKVSASANAGFAAVAKDLNNTESKYLGTEINAEAYYKLTANVTLGARAGYLFLGDHFKTLDADNPWDAKLIVKYNF</sequence>
<dbReference type="RefSeq" id="WP_199395988.1">
    <property type="nucleotide sequence ID" value="NZ_JAEMHK010000011.1"/>
</dbReference>
<accession>A0ABS0YUS5</accession>
<dbReference type="EMBL" id="JAEMHK010000011">
    <property type="protein sequence ID" value="MBJ6801497.1"/>
    <property type="molecule type" value="Genomic_DNA"/>
</dbReference>
<keyword evidence="1" id="KW-0732">Signal</keyword>
<gene>
    <name evidence="2" type="ORF">JFN90_15295</name>
</gene>
<dbReference type="Proteomes" id="UP000641025">
    <property type="component" value="Unassembled WGS sequence"/>
</dbReference>
<feature type="signal peptide" evidence="1">
    <location>
        <begin position="1"/>
        <end position="27"/>
    </location>
</feature>
<proteinExistence type="predicted"/>
<reference evidence="2 3" key="1">
    <citation type="submission" date="2020-12" db="EMBL/GenBank/DDBJ databases">
        <title>Geomonas sp. Red259, isolated from paddy soil.</title>
        <authorList>
            <person name="Xu Z."/>
            <person name="Zhang Z."/>
            <person name="Masuda Y."/>
            <person name="Itoh H."/>
            <person name="Senoo K."/>
        </authorList>
    </citation>
    <scope>NUCLEOTIDE SEQUENCE [LARGE SCALE GENOMIC DNA]</scope>
    <source>
        <strain evidence="2 3">Red259</strain>
    </source>
</reference>
<evidence type="ECO:0000313" key="3">
    <source>
        <dbReference type="Proteomes" id="UP000641025"/>
    </source>
</evidence>
<comment type="caution">
    <text evidence="2">The sequence shown here is derived from an EMBL/GenBank/DDBJ whole genome shotgun (WGS) entry which is preliminary data.</text>
</comment>
<feature type="chain" id="PRO_5046502070" evidence="1">
    <location>
        <begin position="28"/>
        <end position="428"/>
    </location>
</feature>
<organism evidence="2 3">
    <name type="scientific">Geomonas propionica</name>
    <dbReference type="NCBI Taxonomy" id="2798582"/>
    <lineage>
        <taxon>Bacteria</taxon>
        <taxon>Pseudomonadati</taxon>
        <taxon>Thermodesulfobacteriota</taxon>
        <taxon>Desulfuromonadia</taxon>
        <taxon>Geobacterales</taxon>
        <taxon>Geobacteraceae</taxon>
        <taxon>Geomonas</taxon>
    </lineage>
</organism>
<protein>
    <submittedName>
        <fullName evidence="2">Porin</fullName>
    </submittedName>
</protein>